<keyword evidence="3" id="KW-1185">Reference proteome</keyword>
<dbReference type="SUPFAM" id="SSF53474">
    <property type="entry name" value="alpha/beta-Hydrolases"/>
    <property type="match status" value="1"/>
</dbReference>
<dbReference type="Pfam" id="PF00561">
    <property type="entry name" value="Abhydrolase_1"/>
    <property type="match status" value="1"/>
</dbReference>
<dbReference type="PANTHER" id="PTHR43798">
    <property type="entry name" value="MONOACYLGLYCEROL LIPASE"/>
    <property type="match status" value="1"/>
</dbReference>
<proteinExistence type="predicted"/>
<dbReference type="Gene3D" id="3.40.50.1820">
    <property type="entry name" value="alpha/beta hydrolase"/>
    <property type="match status" value="1"/>
</dbReference>
<evidence type="ECO:0000313" key="2">
    <source>
        <dbReference type="EMBL" id="MDV2476275.1"/>
    </source>
</evidence>
<accession>A0ABU3WQK6</accession>
<dbReference type="Proteomes" id="UP001275440">
    <property type="component" value="Unassembled WGS sequence"/>
</dbReference>
<keyword evidence="2" id="KW-0378">Hydrolase</keyword>
<dbReference type="PANTHER" id="PTHR43798:SF33">
    <property type="entry name" value="HYDROLASE, PUTATIVE (AFU_ORTHOLOGUE AFUA_2G14860)-RELATED"/>
    <property type="match status" value="1"/>
</dbReference>
<evidence type="ECO:0000259" key="1">
    <source>
        <dbReference type="Pfam" id="PF00561"/>
    </source>
</evidence>
<dbReference type="InterPro" id="IPR000073">
    <property type="entry name" value="AB_hydrolase_1"/>
</dbReference>
<sequence>MAWLRLGSGAPLVLLPGLSAHHRAPQGFDRKAQLGAMKPYAAHREVWSVNRPVGLLAGTTIADLARDYAEAIRERFDAPVDVMGTSTGGSIALQLAADHPDVVRRLVLVIAAHRLGPGRRVQRDAAAQVRAGRPRRAIAGLAAATAAHGWSRRLLWIAGWLLEPAMGRRGYDDMLVVADAEDGFDLTDRLGEIACPVLVVGGDRDGFYGADLFRETARGVPDGRLLLYRRVGHLGVMRSKRLPADVLNFLDR</sequence>
<dbReference type="InterPro" id="IPR029058">
    <property type="entry name" value="AB_hydrolase_fold"/>
</dbReference>
<dbReference type="InterPro" id="IPR050266">
    <property type="entry name" value="AB_hydrolase_sf"/>
</dbReference>
<evidence type="ECO:0000313" key="3">
    <source>
        <dbReference type="Proteomes" id="UP001275440"/>
    </source>
</evidence>
<dbReference type="EMBL" id="WBMO01000001">
    <property type="protein sequence ID" value="MDV2476275.1"/>
    <property type="molecule type" value="Genomic_DNA"/>
</dbReference>
<name>A0ABU3WQK6_9NOCA</name>
<dbReference type="GO" id="GO:0016787">
    <property type="term" value="F:hydrolase activity"/>
    <property type="evidence" value="ECO:0007669"/>
    <property type="project" value="UniProtKB-KW"/>
</dbReference>
<reference evidence="2 3" key="1">
    <citation type="submission" date="2019-10" db="EMBL/GenBank/DDBJ databases">
        <title>Draft Genome Assembly of Rhodococcus zopfii DSM44189.</title>
        <authorList>
            <person name="Sutton J.M."/>
            <person name="Akob D.M."/>
            <person name="Bushman T.J."/>
        </authorList>
    </citation>
    <scope>NUCLEOTIDE SEQUENCE [LARGE SCALE GENOMIC DNA]</scope>
    <source>
        <strain evidence="2 3">DSM 44189</strain>
    </source>
</reference>
<dbReference type="PRINTS" id="PR00111">
    <property type="entry name" value="ABHYDROLASE"/>
</dbReference>
<comment type="caution">
    <text evidence="2">The sequence shown here is derived from an EMBL/GenBank/DDBJ whole genome shotgun (WGS) entry which is preliminary data.</text>
</comment>
<organism evidence="2 3">
    <name type="scientific">Rhodococcus zopfii</name>
    <dbReference type="NCBI Taxonomy" id="43772"/>
    <lineage>
        <taxon>Bacteria</taxon>
        <taxon>Bacillati</taxon>
        <taxon>Actinomycetota</taxon>
        <taxon>Actinomycetes</taxon>
        <taxon>Mycobacteriales</taxon>
        <taxon>Nocardiaceae</taxon>
        <taxon>Rhodococcus</taxon>
    </lineage>
</organism>
<protein>
    <submittedName>
        <fullName evidence="2">Alpha/beta fold hydrolase</fullName>
    </submittedName>
</protein>
<gene>
    <name evidence="2" type="ORF">F8M49_14650</name>
</gene>
<feature type="domain" description="AB hydrolase-1" evidence="1">
    <location>
        <begin position="60"/>
        <end position="234"/>
    </location>
</feature>